<dbReference type="PANTHER" id="PTHR21358">
    <property type="entry name" value="PROTEIN MAELSTROM HOMOLOG"/>
    <property type="match status" value="1"/>
</dbReference>
<accession>A0A6A4W1N5</accession>
<organism evidence="11 12">
    <name type="scientific">Amphibalanus amphitrite</name>
    <name type="common">Striped barnacle</name>
    <name type="synonym">Balanus amphitrite</name>
    <dbReference type="NCBI Taxonomy" id="1232801"/>
    <lineage>
        <taxon>Eukaryota</taxon>
        <taxon>Metazoa</taxon>
        <taxon>Ecdysozoa</taxon>
        <taxon>Arthropoda</taxon>
        <taxon>Crustacea</taxon>
        <taxon>Multicrustacea</taxon>
        <taxon>Cirripedia</taxon>
        <taxon>Thoracica</taxon>
        <taxon>Thoracicalcarea</taxon>
        <taxon>Balanomorpha</taxon>
        <taxon>Balanoidea</taxon>
        <taxon>Balanidae</taxon>
        <taxon>Amphibalaninae</taxon>
        <taxon>Amphibalanus</taxon>
    </lineage>
</organism>
<feature type="domain" description="Maelstrom" evidence="10">
    <location>
        <begin position="122"/>
        <end position="323"/>
    </location>
</feature>
<dbReference type="GO" id="GO:0043186">
    <property type="term" value="C:P granule"/>
    <property type="evidence" value="ECO:0007669"/>
    <property type="project" value="TreeGrafter"/>
</dbReference>
<evidence type="ECO:0000259" key="10">
    <source>
        <dbReference type="Pfam" id="PF13017"/>
    </source>
</evidence>
<dbReference type="InterPro" id="IPR024970">
    <property type="entry name" value="Maelstrom"/>
</dbReference>
<evidence type="ECO:0000256" key="5">
    <source>
        <dbReference type="ARBA" id="ARBA00022782"/>
    </source>
</evidence>
<evidence type="ECO:0000256" key="4">
    <source>
        <dbReference type="ARBA" id="ARBA00022490"/>
    </source>
</evidence>
<name>A0A6A4W1N5_AMPAM</name>
<keyword evidence="7" id="KW-0943">RNA-mediated gene silencing</keyword>
<evidence type="ECO:0000313" key="11">
    <source>
        <dbReference type="EMBL" id="KAF0297654.1"/>
    </source>
</evidence>
<reference evidence="11 12" key="1">
    <citation type="submission" date="2019-07" db="EMBL/GenBank/DDBJ databases">
        <title>Draft genome assembly of a fouling barnacle, Amphibalanus amphitrite (Darwin, 1854): The first reference genome for Thecostraca.</title>
        <authorList>
            <person name="Kim W."/>
        </authorList>
    </citation>
    <scope>NUCLEOTIDE SEQUENCE [LARGE SCALE GENOMIC DNA]</scope>
    <source>
        <strain evidence="11">SNU_AA5</strain>
        <tissue evidence="11">Soma without cirri and trophi</tissue>
    </source>
</reference>
<evidence type="ECO:0000256" key="6">
    <source>
        <dbReference type="ARBA" id="ARBA00023125"/>
    </source>
</evidence>
<sequence>MREQEPILRRQGIHFNSKKEVVDYLFPHFNALSEFDRQKYKNMAKIEKEKAKLDLTRKFDDRGVPLSQIAAEEDERRMKKDNMIRHVHSIVHDRSNGVPLLNVKFYNLYISLHCYTDHGKQAEYIPCEVALAEWTIADGVLRSCSYIIEPDAIPTGYRSRCLDISEATHKVPLGHPDSERSMPGVWIRLKNFINPQDELDDYPPVFTSGPDLPETEGALDWLHVRSADRRASPFRVYPLERLVYELFNAAGEPQLETHCSDLISRGHFDYFTDLACGFHQDIDNPMYCMLAKARRQAFAVLDRVAGPFGVELIPGRHVPQSKNDAGVVVNTPMAQGGGRIQFKPTREKEPDLPTQYKLLQPTRSAFRGGDWETPIGPVPEARPFSGWSAAEPEDDSAWGAAAAQQPKVRRPAALGQAAAMSTGVSQQEFPALGTAGRQQQPPPARSEADFPALGAPSETDFPALGAPGGGGLAGRSRPLATRTRVPGERPMAAQVRVPAVGRGRATSRTTVAGTLADRFAKQPGRP</sequence>
<evidence type="ECO:0000256" key="1">
    <source>
        <dbReference type="ARBA" id="ARBA00004123"/>
    </source>
</evidence>
<dbReference type="EMBL" id="VIIS01001477">
    <property type="protein sequence ID" value="KAF0297654.1"/>
    <property type="molecule type" value="Genomic_DNA"/>
</dbReference>
<dbReference type="GO" id="GO:0060964">
    <property type="term" value="P:regulation of miRNA-mediated gene silencing"/>
    <property type="evidence" value="ECO:0007669"/>
    <property type="project" value="InterPro"/>
</dbReference>
<comment type="similarity">
    <text evidence="3">Belongs to the maelstrom family.</text>
</comment>
<dbReference type="GO" id="GO:0034587">
    <property type="term" value="P:piRNA processing"/>
    <property type="evidence" value="ECO:0007669"/>
    <property type="project" value="TreeGrafter"/>
</dbReference>
<comment type="subcellular location">
    <subcellularLocation>
        <location evidence="2">Cytoplasm</location>
    </subcellularLocation>
    <subcellularLocation>
        <location evidence="1">Nucleus</location>
    </subcellularLocation>
</comment>
<dbReference type="PANTHER" id="PTHR21358:SF4">
    <property type="entry name" value="PROTEIN MAELSTROM HOMOLOG"/>
    <property type="match status" value="1"/>
</dbReference>
<dbReference type="Proteomes" id="UP000440578">
    <property type="component" value="Unassembled WGS sequence"/>
</dbReference>
<dbReference type="OrthoDB" id="24555at2759"/>
<keyword evidence="12" id="KW-1185">Reference proteome</keyword>
<protein>
    <submittedName>
        <fullName evidence="11">Protein maelstrom</fullName>
    </submittedName>
</protein>
<evidence type="ECO:0000256" key="9">
    <source>
        <dbReference type="SAM" id="MobiDB-lite"/>
    </source>
</evidence>
<dbReference type="GO" id="GO:0043565">
    <property type="term" value="F:sequence-specific DNA binding"/>
    <property type="evidence" value="ECO:0007669"/>
    <property type="project" value="TreeGrafter"/>
</dbReference>
<dbReference type="InterPro" id="IPR039259">
    <property type="entry name" value="Protein_maelstrom"/>
</dbReference>
<evidence type="ECO:0000256" key="3">
    <source>
        <dbReference type="ARBA" id="ARBA00007057"/>
    </source>
</evidence>
<dbReference type="Pfam" id="PF13017">
    <property type="entry name" value="Maelstrom"/>
    <property type="match status" value="1"/>
</dbReference>
<keyword evidence="8" id="KW-0539">Nucleus</keyword>
<keyword evidence="6" id="KW-0238">DNA-binding</keyword>
<evidence type="ECO:0000313" key="12">
    <source>
        <dbReference type="Proteomes" id="UP000440578"/>
    </source>
</evidence>
<dbReference type="GO" id="GO:0030154">
    <property type="term" value="P:cell differentiation"/>
    <property type="evidence" value="ECO:0007669"/>
    <property type="project" value="UniProtKB-KW"/>
</dbReference>
<dbReference type="GO" id="GO:0007140">
    <property type="term" value="P:male meiotic nuclear division"/>
    <property type="evidence" value="ECO:0007669"/>
    <property type="project" value="TreeGrafter"/>
</dbReference>
<dbReference type="AlphaFoldDB" id="A0A6A4W1N5"/>
<dbReference type="GO" id="GO:0045892">
    <property type="term" value="P:negative regulation of DNA-templated transcription"/>
    <property type="evidence" value="ECO:0007669"/>
    <property type="project" value="TreeGrafter"/>
</dbReference>
<dbReference type="GO" id="GO:0005634">
    <property type="term" value="C:nucleus"/>
    <property type="evidence" value="ECO:0007669"/>
    <property type="project" value="UniProtKB-SubCell"/>
</dbReference>
<evidence type="ECO:0000256" key="7">
    <source>
        <dbReference type="ARBA" id="ARBA00023158"/>
    </source>
</evidence>
<evidence type="ECO:0000256" key="8">
    <source>
        <dbReference type="ARBA" id="ARBA00023242"/>
    </source>
</evidence>
<keyword evidence="5" id="KW-0221">Differentiation</keyword>
<dbReference type="GO" id="GO:0007283">
    <property type="term" value="P:spermatogenesis"/>
    <property type="evidence" value="ECO:0007669"/>
    <property type="project" value="TreeGrafter"/>
</dbReference>
<feature type="region of interest" description="Disordered" evidence="9">
    <location>
        <begin position="382"/>
        <end position="414"/>
    </location>
</feature>
<gene>
    <name evidence="11" type="primary">mael</name>
    <name evidence="11" type="ORF">FJT64_004865</name>
</gene>
<comment type="caution">
    <text evidence="11">The sequence shown here is derived from an EMBL/GenBank/DDBJ whole genome shotgun (WGS) entry which is preliminary data.</text>
</comment>
<keyword evidence="4" id="KW-0963">Cytoplasm</keyword>
<feature type="region of interest" description="Disordered" evidence="9">
    <location>
        <begin position="433"/>
        <end position="526"/>
    </location>
</feature>
<evidence type="ECO:0000256" key="2">
    <source>
        <dbReference type="ARBA" id="ARBA00004496"/>
    </source>
</evidence>
<proteinExistence type="inferred from homology"/>